<dbReference type="EMBL" id="PGVE01000060">
    <property type="protein sequence ID" value="PLS03301.1"/>
    <property type="molecule type" value="Genomic_DNA"/>
</dbReference>
<feature type="transmembrane region" description="Helical" evidence="7">
    <location>
        <begin position="34"/>
        <end position="52"/>
    </location>
</feature>
<evidence type="ECO:0000256" key="5">
    <source>
        <dbReference type="ARBA" id="ARBA00022989"/>
    </source>
</evidence>
<evidence type="ECO:0000256" key="1">
    <source>
        <dbReference type="ARBA" id="ARBA00004651"/>
    </source>
</evidence>
<gene>
    <name evidence="9" type="ORF">CVD27_15485</name>
</gene>
<keyword evidence="5 7" id="KW-1133">Transmembrane helix</keyword>
<feature type="transmembrane region" description="Helical" evidence="7">
    <location>
        <begin position="89"/>
        <end position="110"/>
    </location>
</feature>
<feature type="transmembrane region" description="Helical" evidence="7">
    <location>
        <begin position="177"/>
        <end position="197"/>
    </location>
</feature>
<evidence type="ECO:0000259" key="8">
    <source>
        <dbReference type="Pfam" id="PF00892"/>
    </source>
</evidence>
<dbReference type="SUPFAM" id="SSF103481">
    <property type="entry name" value="Multidrug resistance efflux transporter EmrE"/>
    <property type="match status" value="2"/>
</dbReference>
<keyword evidence="6 7" id="KW-0472">Membrane</keyword>
<evidence type="ECO:0000256" key="3">
    <source>
        <dbReference type="ARBA" id="ARBA00022475"/>
    </source>
</evidence>
<feature type="transmembrane region" description="Helical" evidence="7">
    <location>
        <begin position="117"/>
        <end position="138"/>
    </location>
</feature>
<dbReference type="Proteomes" id="UP000234950">
    <property type="component" value="Unassembled WGS sequence"/>
</dbReference>
<comment type="subcellular location">
    <subcellularLocation>
        <location evidence="1">Cell membrane</location>
        <topology evidence="1">Multi-pass membrane protein</topology>
    </subcellularLocation>
</comment>
<keyword evidence="4 7" id="KW-0812">Transmembrane</keyword>
<feature type="transmembrane region" description="Helical" evidence="7">
    <location>
        <begin position="64"/>
        <end position="83"/>
    </location>
</feature>
<dbReference type="GO" id="GO:0005886">
    <property type="term" value="C:plasma membrane"/>
    <property type="evidence" value="ECO:0007669"/>
    <property type="project" value="UniProtKB-SubCell"/>
</dbReference>
<feature type="transmembrane region" description="Helical" evidence="7">
    <location>
        <begin position="243"/>
        <end position="264"/>
    </location>
</feature>
<comment type="caution">
    <text evidence="9">The sequence shown here is derived from an EMBL/GenBank/DDBJ whole genome shotgun (WGS) entry which is preliminary data.</text>
</comment>
<dbReference type="AlphaFoldDB" id="A0A2N5HCQ7"/>
<accession>A0A2N5HCQ7</accession>
<keyword evidence="10" id="KW-1185">Reference proteome</keyword>
<dbReference type="InterPro" id="IPR037185">
    <property type="entry name" value="EmrE-like"/>
</dbReference>
<reference evidence="9 10" key="1">
    <citation type="submission" date="2017-11" db="EMBL/GenBank/DDBJ databases">
        <title>Comparitive Functional Genomics of Dry Heat Resistant strains isolated from the Viking Spacecraft.</title>
        <authorList>
            <person name="Seuylemezian A."/>
            <person name="Cooper K."/>
            <person name="Vaishampayan P."/>
        </authorList>
    </citation>
    <scope>NUCLEOTIDE SEQUENCE [LARGE SCALE GENOMIC DNA]</scope>
    <source>
        <strain evidence="9 10">V32-6</strain>
    </source>
</reference>
<dbReference type="Pfam" id="PF00892">
    <property type="entry name" value="EamA"/>
    <property type="match status" value="2"/>
</dbReference>
<evidence type="ECO:0000256" key="2">
    <source>
        <dbReference type="ARBA" id="ARBA00007362"/>
    </source>
</evidence>
<protein>
    <submittedName>
        <fullName evidence="9">EamA family transporter</fullName>
    </submittedName>
</protein>
<feature type="transmembrane region" description="Helical" evidence="7">
    <location>
        <begin position="270"/>
        <end position="291"/>
    </location>
</feature>
<evidence type="ECO:0000313" key="9">
    <source>
        <dbReference type="EMBL" id="PLS03301.1"/>
    </source>
</evidence>
<sequence>MVLFGYLFMCLIFSTTFLAIKIGIDAGVPPFFSAGLRFFIAGIILFTVMLIKRKTPLRLFFRKEMLLTGIGLTFGTFATLYWAEQFVPSGTAAVLSATGPMMILLIQALFLKVKASLSSLIGCLVGIVGVFLLILPSFTFHMNSFVLGGCLLIIVGEVFYASGTIYSKKVINQFDQISPIALNAVQMMHGGILLMLLSLVTEDIHWGSLVSPAAVGSYLYLIVFGSMLGHSLYYWLVSKTNPVFPSTWLFVSPILAMLMGVVFYHEVVSWVSGIGALTIILGTIIISLPNLRSNLRVNRGSIKQENHPV</sequence>
<proteinExistence type="inferred from homology"/>
<comment type="similarity">
    <text evidence="2">Belongs to the EamA transporter family.</text>
</comment>
<evidence type="ECO:0000256" key="7">
    <source>
        <dbReference type="SAM" id="Phobius"/>
    </source>
</evidence>
<dbReference type="RefSeq" id="WP_101648797.1">
    <property type="nucleotide sequence ID" value="NZ_PGVE01000060.1"/>
</dbReference>
<keyword evidence="3" id="KW-1003">Cell membrane</keyword>
<dbReference type="InterPro" id="IPR000620">
    <property type="entry name" value="EamA_dom"/>
</dbReference>
<feature type="transmembrane region" description="Helical" evidence="7">
    <location>
        <begin position="217"/>
        <end position="236"/>
    </location>
</feature>
<feature type="transmembrane region" description="Helical" evidence="7">
    <location>
        <begin position="144"/>
        <end position="165"/>
    </location>
</feature>
<evidence type="ECO:0000256" key="6">
    <source>
        <dbReference type="ARBA" id="ARBA00023136"/>
    </source>
</evidence>
<organism evidence="9 10">
    <name type="scientific">Neobacillus cucumis</name>
    <dbReference type="NCBI Taxonomy" id="1740721"/>
    <lineage>
        <taxon>Bacteria</taxon>
        <taxon>Bacillati</taxon>
        <taxon>Bacillota</taxon>
        <taxon>Bacilli</taxon>
        <taxon>Bacillales</taxon>
        <taxon>Bacillaceae</taxon>
        <taxon>Neobacillus</taxon>
    </lineage>
</organism>
<feature type="domain" description="EamA" evidence="8">
    <location>
        <begin position="6"/>
        <end position="134"/>
    </location>
</feature>
<dbReference type="InterPro" id="IPR050638">
    <property type="entry name" value="AA-Vitamin_Transporters"/>
</dbReference>
<name>A0A2N5HCQ7_9BACI</name>
<feature type="domain" description="EamA" evidence="8">
    <location>
        <begin position="149"/>
        <end position="287"/>
    </location>
</feature>
<dbReference type="OrthoDB" id="9812547at2"/>
<evidence type="ECO:0000313" key="10">
    <source>
        <dbReference type="Proteomes" id="UP000234950"/>
    </source>
</evidence>
<evidence type="ECO:0000256" key="4">
    <source>
        <dbReference type="ARBA" id="ARBA00022692"/>
    </source>
</evidence>
<dbReference type="PANTHER" id="PTHR32322:SF18">
    <property type="entry name" value="S-ADENOSYLMETHIONINE_S-ADENOSYLHOMOCYSTEINE TRANSPORTER"/>
    <property type="match status" value="1"/>
</dbReference>
<dbReference type="PANTHER" id="PTHR32322">
    <property type="entry name" value="INNER MEMBRANE TRANSPORTER"/>
    <property type="match status" value="1"/>
</dbReference>